<keyword evidence="2" id="KW-0808">Transferase</keyword>
<dbReference type="OrthoDB" id="2432916at2759"/>
<reference evidence="1 3" key="1">
    <citation type="submission" date="2017-11" db="EMBL/GenBank/DDBJ databases">
        <title>The genome of Rhizophagus clarus HR1 reveals common genetic basis of auxotrophy among arbuscular mycorrhizal fungi.</title>
        <authorList>
            <person name="Kobayashi Y."/>
        </authorList>
    </citation>
    <scope>NUCLEOTIDE SEQUENCE [LARGE SCALE GENOMIC DNA]</scope>
    <source>
        <strain evidence="1 3">HR1</strain>
    </source>
</reference>
<keyword evidence="2" id="KW-0418">Kinase</keyword>
<dbReference type="EMBL" id="BEXD01001402">
    <property type="protein sequence ID" value="GBB93939.1"/>
    <property type="molecule type" value="Genomic_DNA"/>
</dbReference>
<evidence type="ECO:0000313" key="2">
    <source>
        <dbReference type="EMBL" id="GES90743.1"/>
    </source>
</evidence>
<sequence length="362" mass="43976">MSIEENVDKNIQLIDKYDVFEPKFGVFKTSNYDLSLKERRERYRNLNYILCENCNEEVDYCKSYCIHCYDKETDVVKKVQMKYGSNFGIFKTLDYNLDLKERRAKYKNFDVILCENCNKETNHYYWYRTFCYDKETDIYKKRYMKYGSNIGTFNTSDYSLDLKERRAKYKNFDGILCGSCNKEIYRYNYYCTYCYNKETNIIKKIYMKYGSNFKILNISDYNLDLKERKAKYMKFDCILCENCNKEIDNYECYCTYCYYKETDINKKCQMKYGSNFGILYTSDYNLSVIERKAKNIYFDIILCENCSKEIDNYNYYYCTYCCDKETSIIKKGHMKYGSKFGIFNTSDYNLDLKERKSKIQEF</sequence>
<reference evidence="2" key="2">
    <citation type="submission" date="2019-10" db="EMBL/GenBank/DDBJ databases">
        <title>Conservation and host-specific expression of non-tandemly repeated heterogenous ribosome RNA gene in arbuscular mycorrhizal fungi.</title>
        <authorList>
            <person name="Maeda T."/>
            <person name="Kobayashi Y."/>
            <person name="Nakagawa T."/>
            <person name="Ezawa T."/>
            <person name="Yamaguchi K."/>
            <person name="Bino T."/>
            <person name="Nishimoto Y."/>
            <person name="Shigenobu S."/>
            <person name="Kawaguchi M."/>
        </authorList>
    </citation>
    <scope>NUCLEOTIDE SEQUENCE</scope>
    <source>
        <strain evidence="2">HR1</strain>
    </source>
</reference>
<name>A0A2Z6R863_9GLOM</name>
<protein>
    <submittedName>
        <fullName evidence="2">Kinase-like domain-containing protein</fullName>
    </submittedName>
</protein>
<evidence type="ECO:0000313" key="3">
    <source>
        <dbReference type="Proteomes" id="UP000247702"/>
    </source>
</evidence>
<dbReference type="Proteomes" id="UP000247702">
    <property type="component" value="Unassembled WGS sequence"/>
</dbReference>
<accession>A0A2Z6R863</accession>
<dbReference type="GO" id="GO:0016301">
    <property type="term" value="F:kinase activity"/>
    <property type="evidence" value="ECO:0007669"/>
    <property type="project" value="UniProtKB-KW"/>
</dbReference>
<dbReference type="AlphaFoldDB" id="A0A2Z6R863"/>
<organism evidence="1 3">
    <name type="scientific">Rhizophagus clarus</name>
    <dbReference type="NCBI Taxonomy" id="94130"/>
    <lineage>
        <taxon>Eukaryota</taxon>
        <taxon>Fungi</taxon>
        <taxon>Fungi incertae sedis</taxon>
        <taxon>Mucoromycota</taxon>
        <taxon>Glomeromycotina</taxon>
        <taxon>Glomeromycetes</taxon>
        <taxon>Glomerales</taxon>
        <taxon>Glomeraceae</taxon>
        <taxon>Rhizophagus</taxon>
    </lineage>
</organism>
<dbReference type="Proteomes" id="UP000615446">
    <property type="component" value="Unassembled WGS sequence"/>
</dbReference>
<proteinExistence type="predicted"/>
<keyword evidence="3" id="KW-1185">Reference proteome</keyword>
<comment type="caution">
    <text evidence="1">The sequence shown here is derived from an EMBL/GenBank/DDBJ whole genome shotgun (WGS) entry which is preliminary data.</text>
</comment>
<evidence type="ECO:0000313" key="1">
    <source>
        <dbReference type="EMBL" id="GBB93939.1"/>
    </source>
</evidence>
<gene>
    <name evidence="2" type="ORF">RCL2_001757400</name>
    <name evidence="1" type="ORF">RclHR1_02260004</name>
</gene>
<dbReference type="EMBL" id="BLAL01000196">
    <property type="protein sequence ID" value="GES90743.1"/>
    <property type="molecule type" value="Genomic_DNA"/>
</dbReference>